<feature type="domain" description="Reverse transcriptase zinc-binding" evidence="2">
    <location>
        <begin position="452"/>
        <end position="518"/>
    </location>
</feature>
<gene>
    <name evidence="3" type="ORF">R1sor_011153</name>
</gene>
<protein>
    <recommendedName>
        <fullName evidence="2">Reverse transcriptase zinc-binding domain-containing protein</fullName>
    </recommendedName>
</protein>
<dbReference type="InterPro" id="IPR026960">
    <property type="entry name" value="RVT-Znf"/>
</dbReference>
<dbReference type="EMBL" id="JBJQOH010000002">
    <property type="protein sequence ID" value="KAL3697077.1"/>
    <property type="molecule type" value="Genomic_DNA"/>
</dbReference>
<dbReference type="Proteomes" id="UP001633002">
    <property type="component" value="Unassembled WGS sequence"/>
</dbReference>
<sequence>MRKRAKHLQYRAVSELSELETLRRQMESLTANADSANDSMEHVLQLAQHIAKLEAWEEHRWRLWSRERFLHLGDTNSPYFLRRFRQKRCKKAIQSLNTEDGRILTSSVEITQEVYRHYTQVFAAPLPPAYITTPRDFLSVLSGRVSPPQLAFMDDLPTHGEFTDVLLSSAREKSPGFDGFNVDAIHAVWDFVGPTYVSAMQECWLTASFPKGFLEVANKAKPSDTFDYIAGKVRRRVAGFNWGLRFEAKVVVLRHLLQSILSYSLTLVWFRLRDLHCLERIFGIFLWGSKMDGGPKTSLAAWDRVSLPLDLGGAGIWNARAFQRALFVRLVLNSYRTEDSLWADLFWNFLPTSDQGPGKAFSDVLASSLISLQGGDRLDAISELRPWSFTAGSWEFYLREWLVRAPLSGKLTSLPFPVKALHKVFSETQALLSLPVLIARWDLNWPVPTWTKVCKRLWATGVHRRDLLFLWRVSARAFFTGSRAARMQVADGNCPYCFTELETVPHLFFLCSDKAVLWDRIFGLFPSARALLPWATDSQSFLAVILRLGRLHGGQRLFFTLLLSKTLRWIWNHRCSLVFDHSASTLQIQRPLILMVEALLVQHSRTGRRRRDILVNALVISLGVRDFLPQRFLDVVLAKVQDI</sequence>
<evidence type="ECO:0000259" key="2">
    <source>
        <dbReference type="Pfam" id="PF13966"/>
    </source>
</evidence>
<name>A0ABD3I3S9_9MARC</name>
<dbReference type="Pfam" id="PF13966">
    <property type="entry name" value="zf-RVT"/>
    <property type="match status" value="1"/>
</dbReference>
<proteinExistence type="predicted"/>
<evidence type="ECO:0000313" key="4">
    <source>
        <dbReference type="Proteomes" id="UP001633002"/>
    </source>
</evidence>
<feature type="coiled-coil region" evidence="1">
    <location>
        <begin position="12"/>
        <end position="39"/>
    </location>
</feature>
<dbReference type="AlphaFoldDB" id="A0ABD3I3S9"/>
<keyword evidence="1" id="KW-0175">Coiled coil</keyword>
<accession>A0ABD3I3S9</accession>
<evidence type="ECO:0000313" key="3">
    <source>
        <dbReference type="EMBL" id="KAL3697077.1"/>
    </source>
</evidence>
<comment type="caution">
    <text evidence="3">The sequence shown here is derived from an EMBL/GenBank/DDBJ whole genome shotgun (WGS) entry which is preliminary data.</text>
</comment>
<evidence type="ECO:0000256" key="1">
    <source>
        <dbReference type="SAM" id="Coils"/>
    </source>
</evidence>
<organism evidence="3 4">
    <name type="scientific">Riccia sorocarpa</name>
    <dbReference type="NCBI Taxonomy" id="122646"/>
    <lineage>
        <taxon>Eukaryota</taxon>
        <taxon>Viridiplantae</taxon>
        <taxon>Streptophyta</taxon>
        <taxon>Embryophyta</taxon>
        <taxon>Marchantiophyta</taxon>
        <taxon>Marchantiopsida</taxon>
        <taxon>Marchantiidae</taxon>
        <taxon>Marchantiales</taxon>
        <taxon>Ricciaceae</taxon>
        <taxon>Riccia</taxon>
    </lineage>
</organism>
<keyword evidence="4" id="KW-1185">Reference proteome</keyword>
<reference evidence="3 4" key="1">
    <citation type="submission" date="2024-09" db="EMBL/GenBank/DDBJ databases">
        <title>Chromosome-scale assembly of Riccia sorocarpa.</title>
        <authorList>
            <person name="Paukszto L."/>
        </authorList>
    </citation>
    <scope>NUCLEOTIDE SEQUENCE [LARGE SCALE GENOMIC DNA]</scope>
    <source>
        <strain evidence="3">LP-2024</strain>
        <tissue evidence="3">Aerial parts of the thallus</tissue>
    </source>
</reference>